<gene>
    <name evidence="8" type="ORF">MNOR_LOCUS33460</name>
</gene>
<reference evidence="8 9" key="1">
    <citation type="submission" date="2024-05" db="EMBL/GenBank/DDBJ databases">
        <authorList>
            <person name="Wallberg A."/>
        </authorList>
    </citation>
    <scope>NUCLEOTIDE SEQUENCE [LARGE SCALE GENOMIC DNA]</scope>
</reference>
<evidence type="ECO:0000313" key="8">
    <source>
        <dbReference type="EMBL" id="CAL4166472.1"/>
    </source>
</evidence>
<evidence type="ECO:0000256" key="3">
    <source>
        <dbReference type="ARBA" id="ARBA00023157"/>
    </source>
</evidence>
<evidence type="ECO:0000256" key="2">
    <source>
        <dbReference type="ARBA" id="ARBA00022900"/>
    </source>
</evidence>
<evidence type="ECO:0000256" key="6">
    <source>
        <dbReference type="SAM" id="SignalP"/>
    </source>
</evidence>
<sequence length="726" mass="80747">MAVPLITFICLFAVTFKAFGQDEKLVPYTLGGTTIMVDPKTIGLNSPLMRHLMRGMPSRGEQHNEKPLLETSANLYGNVQSTQEKKNPNYLQPESHEQETDSFNNYLNVKDSTMQNSQSFDNEHNKYTSNSNYDTSDNERNVAGHFSDSSKLSHTNYGSDFVKSSDGKLAISINSPIPIAMEDAGGVYLQDEQLQYSEDQSKNQDLFYSANPPNINQVSQQIHKIVSDLNKQSTVNQNNDRGPIDISQGNSKRIPPIPNAEPLNSDMFNLDPRPLQPAVHPPSVGSTDGFEGVIYDPEIISKFYSAFIDEPEVQIDDIINSKVQNILKDEKEFQENLKIQEEAQKDLNEAMGTILGTLFRNNEVKNNNNISESSIVDEQQKYVNEYFNDNNDSDNHENQKVPEIYDEADIPEIFRNQEAFEEHFISLNDNEKPVFILPSNVVSGSNLSEIKIPNPSLLSNFPPSREDPNSPVLLKDTDPHTSSVLYYSNSPSFPLIPIKASEASGVYVDGEKVYHHNLDTDDSSLHSWFEEDPIKIFDPAYHNDNPTRFSSPISSSDSSFSSLSGSLPNSPLHPTLGPSFSDTSRPLGNNIPHGRPSIPSYQPTVKPGKPTFSNFSNVTLRNATDCKPQCTRIRIPVCGSDNQTYNNLCMLELAACEGYDVYLAQEGECTDHNESSESDSDTCPSGCQRDFKPVCGSDGKTYTNKCVLEVAACDGVPVTLEYEGKC</sequence>
<dbReference type="InterPro" id="IPR050653">
    <property type="entry name" value="Prot_Inhib_GrowthFact_Antg"/>
</dbReference>
<keyword evidence="6" id="KW-0732">Signal</keyword>
<dbReference type="PROSITE" id="PS51465">
    <property type="entry name" value="KAZAL_2"/>
    <property type="match status" value="2"/>
</dbReference>
<feature type="region of interest" description="Disordered" evidence="5">
    <location>
        <begin position="234"/>
        <end position="254"/>
    </location>
</feature>
<dbReference type="Pfam" id="PF00050">
    <property type="entry name" value="Kazal_1"/>
    <property type="match status" value="1"/>
</dbReference>
<evidence type="ECO:0000259" key="7">
    <source>
        <dbReference type="PROSITE" id="PS51465"/>
    </source>
</evidence>
<accession>A0AAV2SB21</accession>
<comment type="caution">
    <text evidence="8">The sequence shown here is derived from an EMBL/GenBank/DDBJ whole genome shotgun (WGS) entry which is preliminary data.</text>
</comment>
<dbReference type="Gene3D" id="3.30.60.30">
    <property type="match status" value="2"/>
</dbReference>
<dbReference type="PANTHER" id="PTHR10913">
    <property type="entry name" value="FOLLISTATIN-RELATED"/>
    <property type="match status" value="1"/>
</dbReference>
<dbReference type="Proteomes" id="UP001497623">
    <property type="component" value="Unassembled WGS sequence"/>
</dbReference>
<feature type="signal peptide" evidence="6">
    <location>
        <begin position="1"/>
        <end position="20"/>
    </location>
</feature>
<name>A0AAV2SB21_MEGNR</name>
<organism evidence="8 9">
    <name type="scientific">Meganyctiphanes norvegica</name>
    <name type="common">Northern krill</name>
    <name type="synonym">Thysanopoda norvegica</name>
    <dbReference type="NCBI Taxonomy" id="48144"/>
    <lineage>
        <taxon>Eukaryota</taxon>
        <taxon>Metazoa</taxon>
        <taxon>Ecdysozoa</taxon>
        <taxon>Arthropoda</taxon>
        <taxon>Crustacea</taxon>
        <taxon>Multicrustacea</taxon>
        <taxon>Malacostraca</taxon>
        <taxon>Eumalacostraca</taxon>
        <taxon>Eucarida</taxon>
        <taxon>Euphausiacea</taxon>
        <taxon>Euphausiidae</taxon>
        <taxon>Meganyctiphanes</taxon>
    </lineage>
</organism>
<feature type="compositionally biased region" description="Polar residues" evidence="5">
    <location>
        <begin position="578"/>
        <end position="587"/>
    </location>
</feature>
<dbReference type="EMBL" id="CAXKWB010048350">
    <property type="protein sequence ID" value="CAL4166472.1"/>
    <property type="molecule type" value="Genomic_DNA"/>
</dbReference>
<evidence type="ECO:0000313" key="9">
    <source>
        <dbReference type="Proteomes" id="UP001497623"/>
    </source>
</evidence>
<evidence type="ECO:0000256" key="5">
    <source>
        <dbReference type="SAM" id="MobiDB-lite"/>
    </source>
</evidence>
<dbReference type="PANTHER" id="PTHR10913:SF45">
    <property type="entry name" value="FOLLISTATIN, ISOFORM A-RELATED"/>
    <property type="match status" value="1"/>
</dbReference>
<dbReference type="AlphaFoldDB" id="A0AAV2SB21"/>
<feature type="compositionally biased region" description="Low complexity" evidence="5">
    <location>
        <begin position="560"/>
        <end position="572"/>
    </location>
</feature>
<feature type="region of interest" description="Disordered" evidence="5">
    <location>
        <begin position="560"/>
        <end position="606"/>
    </location>
</feature>
<protein>
    <recommendedName>
        <fullName evidence="7">Kazal-like domain-containing protein</fullName>
    </recommendedName>
</protein>
<dbReference type="InterPro" id="IPR002350">
    <property type="entry name" value="Kazal_dom"/>
</dbReference>
<dbReference type="SMART" id="SM00280">
    <property type="entry name" value="KAZAL"/>
    <property type="match status" value="2"/>
</dbReference>
<keyword evidence="9" id="KW-1185">Reference proteome</keyword>
<dbReference type="InterPro" id="IPR036058">
    <property type="entry name" value="Kazal_dom_sf"/>
</dbReference>
<dbReference type="Pfam" id="PF07648">
    <property type="entry name" value="Kazal_2"/>
    <property type="match status" value="1"/>
</dbReference>
<keyword evidence="1" id="KW-0646">Protease inhibitor</keyword>
<feature type="domain" description="Kazal-like" evidence="7">
    <location>
        <begin position="620"/>
        <end position="671"/>
    </location>
</feature>
<dbReference type="GO" id="GO:0005576">
    <property type="term" value="C:extracellular region"/>
    <property type="evidence" value="ECO:0007669"/>
    <property type="project" value="TreeGrafter"/>
</dbReference>
<keyword evidence="2" id="KW-0722">Serine protease inhibitor</keyword>
<proteinExistence type="predicted"/>
<feature type="coiled-coil region" evidence="4">
    <location>
        <begin position="323"/>
        <end position="350"/>
    </location>
</feature>
<evidence type="ECO:0000256" key="4">
    <source>
        <dbReference type="SAM" id="Coils"/>
    </source>
</evidence>
<keyword evidence="3" id="KW-1015">Disulfide bond</keyword>
<feature type="non-terminal residue" evidence="8">
    <location>
        <position position="726"/>
    </location>
</feature>
<dbReference type="SUPFAM" id="SSF100895">
    <property type="entry name" value="Kazal-type serine protease inhibitors"/>
    <property type="match status" value="2"/>
</dbReference>
<evidence type="ECO:0000256" key="1">
    <source>
        <dbReference type="ARBA" id="ARBA00022690"/>
    </source>
</evidence>
<feature type="region of interest" description="Disordered" evidence="5">
    <location>
        <begin position="116"/>
        <end position="154"/>
    </location>
</feature>
<feature type="chain" id="PRO_5043662900" description="Kazal-like domain-containing protein" evidence="6">
    <location>
        <begin position="21"/>
        <end position="726"/>
    </location>
</feature>
<feature type="domain" description="Kazal-like" evidence="7">
    <location>
        <begin position="677"/>
        <end position="726"/>
    </location>
</feature>
<keyword evidence="4" id="KW-0175">Coiled coil</keyword>
<dbReference type="CDD" id="cd00104">
    <property type="entry name" value="KAZAL_FS"/>
    <property type="match status" value="2"/>
</dbReference>